<proteinExistence type="predicted"/>
<feature type="region of interest" description="Disordered" evidence="1">
    <location>
        <begin position="207"/>
        <end position="231"/>
    </location>
</feature>
<organism evidence="3">
    <name type="scientific">Kwoniella pini CBS 10737</name>
    <dbReference type="NCBI Taxonomy" id="1296096"/>
    <lineage>
        <taxon>Eukaryota</taxon>
        <taxon>Fungi</taxon>
        <taxon>Dikarya</taxon>
        <taxon>Basidiomycota</taxon>
        <taxon>Agaricomycotina</taxon>
        <taxon>Tremellomycetes</taxon>
        <taxon>Tremellales</taxon>
        <taxon>Cryptococcaceae</taxon>
        <taxon>Kwoniella</taxon>
    </lineage>
</organism>
<dbReference type="InterPro" id="IPR035999">
    <property type="entry name" value="Sec7_dom_sf"/>
</dbReference>
<dbReference type="Gene3D" id="1.10.1000.11">
    <property type="entry name" value="Arf Nucleotide-binding Site Opener,domain 2"/>
    <property type="match status" value="1"/>
</dbReference>
<dbReference type="InterPro" id="IPR023394">
    <property type="entry name" value="Sec7_C_sf"/>
</dbReference>
<dbReference type="SMART" id="SM00222">
    <property type="entry name" value="Sec7"/>
    <property type="match status" value="1"/>
</dbReference>
<feature type="compositionally biased region" description="Polar residues" evidence="1">
    <location>
        <begin position="88"/>
        <end position="105"/>
    </location>
</feature>
<feature type="compositionally biased region" description="Polar residues" evidence="1">
    <location>
        <begin position="693"/>
        <end position="704"/>
    </location>
</feature>
<protein>
    <recommendedName>
        <fullName evidence="2">SEC7 domain-containing protein</fullName>
    </recommendedName>
</protein>
<feature type="region of interest" description="Disordered" evidence="1">
    <location>
        <begin position="623"/>
        <end position="753"/>
    </location>
</feature>
<dbReference type="SUPFAM" id="SSF48425">
    <property type="entry name" value="Sec7 domain"/>
    <property type="match status" value="1"/>
</dbReference>
<dbReference type="OrthoDB" id="430364at2759"/>
<feature type="region of interest" description="Disordered" evidence="1">
    <location>
        <begin position="341"/>
        <end position="390"/>
    </location>
</feature>
<evidence type="ECO:0000256" key="1">
    <source>
        <dbReference type="SAM" id="MobiDB-lite"/>
    </source>
</evidence>
<dbReference type="PROSITE" id="PS50190">
    <property type="entry name" value="SEC7"/>
    <property type="match status" value="1"/>
</dbReference>
<dbReference type="InterPro" id="IPR011993">
    <property type="entry name" value="PH-like_dom_sf"/>
</dbReference>
<feature type="compositionally biased region" description="Low complexity" evidence="1">
    <location>
        <begin position="737"/>
        <end position="753"/>
    </location>
</feature>
<feature type="compositionally biased region" description="Low complexity" evidence="1">
    <location>
        <begin position="13"/>
        <end position="23"/>
    </location>
</feature>
<feature type="compositionally biased region" description="Low complexity" evidence="1">
    <location>
        <begin position="873"/>
        <end position="886"/>
    </location>
</feature>
<dbReference type="EMBL" id="KV700115">
    <property type="protein sequence ID" value="OCF51462.1"/>
    <property type="molecule type" value="Genomic_DNA"/>
</dbReference>
<gene>
    <name evidence="3" type="ORF">I206_02176</name>
</gene>
<dbReference type="SUPFAM" id="SSF50729">
    <property type="entry name" value="PH domain-like"/>
    <property type="match status" value="1"/>
</dbReference>
<feature type="region of interest" description="Disordered" evidence="1">
    <location>
        <begin position="398"/>
        <end position="417"/>
    </location>
</feature>
<feature type="compositionally biased region" description="Basic and acidic residues" evidence="1">
    <location>
        <begin position="652"/>
        <end position="668"/>
    </location>
</feature>
<feature type="region of interest" description="Disordered" evidence="1">
    <location>
        <begin position="495"/>
        <end position="520"/>
    </location>
</feature>
<dbReference type="STRING" id="1296096.A0A1B9I7D3"/>
<feature type="compositionally biased region" description="Polar residues" evidence="1">
    <location>
        <begin position="631"/>
        <end position="647"/>
    </location>
</feature>
<feature type="compositionally biased region" description="Polar residues" evidence="1">
    <location>
        <begin position="348"/>
        <end position="359"/>
    </location>
</feature>
<dbReference type="PANTHER" id="PTHR10663:SF405">
    <property type="entry name" value="ARF GUANINE NUCLEOTIDE EXCHANGE FACTOR SYT1"/>
    <property type="match status" value="1"/>
</dbReference>
<feature type="compositionally biased region" description="Acidic residues" evidence="1">
    <location>
        <begin position="363"/>
        <end position="381"/>
    </location>
</feature>
<dbReference type="Gene3D" id="2.30.29.30">
    <property type="entry name" value="Pleckstrin-homology domain (PH domain)/Phosphotyrosine-binding domain (PTB)"/>
    <property type="match status" value="1"/>
</dbReference>
<feature type="compositionally biased region" description="Polar residues" evidence="1">
    <location>
        <begin position="503"/>
        <end position="520"/>
    </location>
</feature>
<dbReference type="GO" id="GO:0032012">
    <property type="term" value="P:regulation of ARF protein signal transduction"/>
    <property type="evidence" value="ECO:0007669"/>
    <property type="project" value="InterPro"/>
</dbReference>
<dbReference type="GO" id="GO:0005085">
    <property type="term" value="F:guanyl-nucleotide exchange factor activity"/>
    <property type="evidence" value="ECO:0007669"/>
    <property type="project" value="InterPro"/>
</dbReference>
<feature type="compositionally biased region" description="Polar residues" evidence="1">
    <location>
        <begin position="405"/>
        <end position="417"/>
    </location>
</feature>
<accession>A0A1B9I7D3</accession>
<feature type="region of interest" description="Disordered" evidence="1">
    <location>
        <begin position="454"/>
        <end position="475"/>
    </location>
</feature>
<evidence type="ECO:0000259" key="2">
    <source>
        <dbReference type="PROSITE" id="PS50190"/>
    </source>
</evidence>
<feature type="region of interest" description="Disordered" evidence="1">
    <location>
        <begin position="818"/>
        <end position="938"/>
    </location>
</feature>
<evidence type="ECO:0000313" key="3">
    <source>
        <dbReference type="EMBL" id="OCF51462.1"/>
    </source>
</evidence>
<reference evidence="3" key="2">
    <citation type="submission" date="2016-07" db="EMBL/GenBank/DDBJ databases">
        <title>Evolution of pathogenesis and genome organization in the Tremellales.</title>
        <authorList>
            <person name="Cuomo C."/>
            <person name="Litvintseva A."/>
            <person name="Heitman J."/>
            <person name="Chen Y."/>
            <person name="Sun S."/>
            <person name="Springer D."/>
            <person name="Dromer F."/>
            <person name="Young S."/>
            <person name="Zeng Q."/>
            <person name="Chapman S."/>
            <person name="Gujja S."/>
            <person name="Saif S."/>
            <person name="Birren B."/>
        </authorList>
    </citation>
    <scope>NUCLEOTIDE SEQUENCE</scope>
    <source>
        <strain evidence="3">CBS 10737</strain>
    </source>
</reference>
<name>A0A1B9I7D3_9TREE</name>
<dbReference type="InterPro" id="IPR000904">
    <property type="entry name" value="Sec7_dom"/>
</dbReference>
<dbReference type="Gene3D" id="1.10.220.20">
    <property type="match status" value="1"/>
</dbReference>
<reference evidence="3" key="1">
    <citation type="submission" date="2013-07" db="EMBL/GenBank/DDBJ databases">
        <title>The Genome Sequence of Cryptococcus pinus CBS10737.</title>
        <authorList>
            <consortium name="The Broad Institute Genome Sequencing Platform"/>
            <person name="Cuomo C."/>
            <person name="Litvintseva A."/>
            <person name="Chen Y."/>
            <person name="Heitman J."/>
            <person name="Sun S."/>
            <person name="Springer D."/>
            <person name="Dromer F."/>
            <person name="Young S.K."/>
            <person name="Zeng Q."/>
            <person name="Gargeya S."/>
            <person name="Fitzgerald M."/>
            <person name="Abouelleil A."/>
            <person name="Alvarado L."/>
            <person name="Berlin A.M."/>
            <person name="Chapman S.B."/>
            <person name="Dewar J."/>
            <person name="Goldberg J."/>
            <person name="Griggs A."/>
            <person name="Gujja S."/>
            <person name="Hansen M."/>
            <person name="Howarth C."/>
            <person name="Imamovic A."/>
            <person name="Larimer J."/>
            <person name="McCowan C."/>
            <person name="Murphy C."/>
            <person name="Pearson M."/>
            <person name="Priest M."/>
            <person name="Roberts A."/>
            <person name="Saif S."/>
            <person name="Shea T."/>
            <person name="Sykes S."/>
            <person name="Wortman J."/>
            <person name="Nusbaum C."/>
            <person name="Birren B."/>
        </authorList>
    </citation>
    <scope>NUCLEOTIDE SEQUENCE [LARGE SCALE GENOMIC DNA]</scope>
    <source>
        <strain evidence="3">CBS 10737</strain>
    </source>
</reference>
<feature type="region of interest" description="Disordered" evidence="1">
    <location>
        <begin position="1"/>
        <end position="105"/>
    </location>
</feature>
<feature type="domain" description="SEC7" evidence="2">
    <location>
        <begin position="1069"/>
        <end position="1257"/>
    </location>
</feature>
<sequence length="1578" mass="173433">MPSSPTKQHFYASRPSSRSGSRPTSPPTPAEVRSQAVAKLKRAASLPRRPDGRRPSLAQAAHHSVDAQATNDDGDDLNDPQQRCAGLSTLTTSPNPSDTQEVLSPSPVNTSFDHANIYPSPSPGSAMQMQRSLSAASSCHPMTTPYYPNTPPAADWAAMQLAQSYLPTLTPTGLSPNPYPHSVPIGAGRNTPSPLPTLGEIASLQRSNSNAARAKAMSKLTGGRDTPQQEEDFTLSTPTRVNLTRAGTLGGPKMLDLAITNRPHGNEAPVETLTPAAAMHEARPRLQRSFTVSSSNMGEERRSAVGRRMVERLAERKVARQKEEEEVRQLWEERKRAQAEVEAIESGKQYQPQEGNQDSGYREEEDQNEFENMDGFDDDQDEYYHSHQEESLDDIPTFARHSPQEPAQQTFAASSDTGNLLAAADRPTSRGTMVSSQEPFEYEDHLRRSLSSRTARGAMGTAEPLPSTSGSETAHPDIYVSDEVLLPPKPFYATPTRSGHVAHSSTSTESTIHGSQSPGGSTLSGLDSMMFVMGSSSMPGSAGVRHQGSGQYWPQEVHEGSEWGTPAKDMHREYLEFISYFRPLLLLDEALTTASPYTEATFESPLLHSTHEVQQPEAPYVDESADDEVASNLSPPSRATTRTNSMMSWEEVGGKDDQEVKVPTDKTYHQKSGSFSAKLKGSVRSAMKKRSQSRTSITSLTQSPPTSPHIAQPMNFSRRGSESSTSPAYQGEHSPRHQPSSSSLSPSLAPDSHSAMLLQHQLSNDPSQVSFLPRATLDDPRVMSPKLSPFPGVLRLEKSISVGASSSTLSEPPKLIHQVSDSAVPSQQRATTPAIPDSIYALPLPTHPDERRASGDSATKRNWLSKAFGHSTSPRSSGGISRKSSSTDMHGEGRTLGQGAQIISSDVDPFAPPPPPHSLGVKAAKHRSASPSVSVVPEVSEEGSRYTRFISMRGDNTTPAVPEIQEEHLDQRSKDVLNRMDAVLALGPDDPARPEILDDPPRKLLLSTQILQVVNTHTVKDRYLFLFNDILVIAKPIISHGIHATLDMKYIVKSIVSLDKLAISGFGEGTQSEPQRHPVVTNFIDRFAQDPVKACSYLVERSNPKVDTATLASLIFKTPELDKTQVGYLLAHNEKLLLHFVDRFNFQNIRIDEALRMFLLSIRLPTALNSCEKLLRGFGHRYFEANQSSIPYDKKIAAELVLATIQLNDSIYGTFGFSLPDPAITQEDFITHFKNKDPENLVPIQLLSDIYTSVKQIAMVQSLTSRQEAELSRKITVHPRTPSKLSYNSWSDQITISIPSPDADFKIKLLGESLEFEPPLLDFSLGSEQSFRVKGTSLGIRHLLFSKIGSNSALYGNLGNTRLFTIERAFMKNTFHVSFISHLGIKRKYCFSLNDIETKRRWGKSLSEQIQQSKQFKSSIKETVTNDEGDIRNRIRQTAENVSIQVLRDALIPPENKIVVPPVHKDIQEEITKNNRSSISSTRQRSGSVSIAYTQSLREEQDLGPLIPTKSTNLNTQSKQSGLMEIQTGKALVLLCRQNSLLPGLLELLHSGKENTSSFNSKEVLVRGDSTKNKGVRV</sequence>
<dbReference type="PANTHER" id="PTHR10663">
    <property type="entry name" value="GUANYL-NUCLEOTIDE EXCHANGE FACTOR"/>
    <property type="match status" value="1"/>
</dbReference>
<dbReference type="Pfam" id="PF01369">
    <property type="entry name" value="Sec7"/>
    <property type="match status" value="1"/>
</dbReference>
<feature type="compositionally biased region" description="Polar residues" evidence="1">
    <location>
        <begin position="819"/>
        <end position="831"/>
    </location>
</feature>